<feature type="domain" description="ABC transmembrane type-1" evidence="6">
    <location>
        <begin position="389"/>
        <end position="579"/>
    </location>
</feature>
<dbReference type="RefSeq" id="WP_083344982.1">
    <property type="nucleotide sequence ID" value="NZ_LT629690.1"/>
</dbReference>
<feature type="transmembrane region" description="Helical" evidence="5">
    <location>
        <begin position="255"/>
        <end position="275"/>
    </location>
</feature>
<feature type="domain" description="ABC transmembrane type-1" evidence="6">
    <location>
        <begin position="80"/>
        <end position="274"/>
    </location>
</feature>
<feature type="transmembrane region" description="Helical" evidence="5">
    <location>
        <begin position="35"/>
        <end position="59"/>
    </location>
</feature>
<feature type="transmembrane region" description="Helical" evidence="5">
    <location>
        <begin position="116"/>
        <end position="142"/>
    </location>
</feature>
<feature type="transmembrane region" description="Helical" evidence="5">
    <location>
        <begin position="349"/>
        <end position="372"/>
    </location>
</feature>
<dbReference type="GO" id="GO:0005886">
    <property type="term" value="C:plasma membrane"/>
    <property type="evidence" value="ECO:0007669"/>
    <property type="project" value="UniProtKB-SubCell"/>
</dbReference>
<gene>
    <name evidence="7" type="ORF">SAMN05444167_1971</name>
</gene>
<comment type="similarity">
    <text evidence="5">Belongs to the binding-protein-dependent transport system permease family.</text>
</comment>
<accession>A0A1G7JWP4</accession>
<keyword evidence="5" id="KW-0813">Transport</keyword>
<evidence type="ECO:0000256" key="5">
    <source>
        <dbReference type="RuleBase" id="RU363032"/>
    </source>
</evidence>
<feature type="transmembrane region" description="Helical" evidence="5">
    <location>
        <begin position="200"/>
        <end position="222"/>
    </location>
</feature>
<dbReference type="PANTHER" id="PTHR42744:SF1">
    <property type="entry name" value="BINDING-PROTEIN-DEPENDENT TRANSPORT SYSTEMS INNER MEMBRANE COMPONENT"/>
    <property type="match status" value="1"/>
</dbReference>
<dbReference type="Gene3D" id="1.10.3720.10">
    <property type="entry name" value="MetI-like"/>
    <property type="match status" value="2"/>
</dbReference>
<dbReference type="Proteomes" id="UP000182427">
    <property type="component" value="Chromosome I"/>
</dbReference>
<organism evidence="7 8">
    <name type="scientific">Terriglobus roseus</name>
    <dbReference type="NCBI Taxonomy" id="392734"/>
    <lineage>
        <taxon>Bacteria</taxon>
        <taxon>Pseudomonadati</taxon>
        <taxon>Acidobacteriota</taxon>
        <taxon>Terriglobia</taxon>
        <taxon>Terriglobales</taxon>
        <taxon>Acidobacteriaceae</taxon>
        <taxon>Terriglobus</taxon>
    </lineage>
</organism>
<evidence type="ECO:0000256" key="1">
    <source>
        <dbReference type="ARBA" id="ARBA00004651"/>
    </source>
</evidence>
<feature type="transmembrane region" description="Helical" evidence="5">
    <location>
        <begin position="459"/>
        <end position="481"/>
    </location>
</feature>
<dbReference type="PROSITE" id="PS50928">
    <property type="entry name" value="ABC_TM1"/>
    <property type="match status" value="2"/>
</dbReference>
<keyword evidence="8" id="KW-1185">Reference proteome</keyword>
<dbReference type="CDD" id="cd06261">
    <property type="entry name" value="TM_PBP2"/>
    <property type="match status" value="2"/>
</dbReference>
<sequence>MKMLPGSFSNLRSRGEMVIPRTLARSQAVRRSWPFLLDLIVASIGLAAFYGVVQIARLWLGHAEPQVTLSLSPRALPLYALYSVVRMFLAYLLSLGFAIGYGYVAAYSRRMEALMIAALDILQSIPVLSFLPGVMLAMVALFPSRQLGLELGAIVLIFTGQVWNMAFSFYSSLKSLPRELTEASAIYGYSRWQRLFQLELPFAAIGLIWNSMVSVAGGWFFLMACEMFVLGSRDFRLPGLGSYLQTAASEGNTPAILWGLFTMILIIVATDQLLWRPIIAWSDRFKFEQVESARHVRSPLLAILQQSSFVKRMRHVTLSPVLEKLYRHEAKHRPTHVAMDGGDQRSPSALAQVALGLVIFAAVAYAAIQALHLLHSVDRKEFGLVLGGAGMTLLRVIASLFLATLWTVPVGVAIGSHPRLARIAQPLAQIAASVPATALFPVILLLLLRSGGGMNTAAILLMLLGTQWYVLFNVIAGAMAIPTDLKEVSRLFHFGTVQRWKTIILPGIFPYLLTGLITASGGAWNASIIAEYFRLKGKTMTAFGLGEQISAATDAGNFAVLLLATIVMALMVVTINRLVWRPLFRVAESKYRLGA</sequence>
<proteinExistence type="inferred from homology"/>
<feature type="transmembrane region" description="Helical" evidence="5">
    <location>
        <begin position="502"/>
        <end position="524"/>
    </location>
</feature>
<evidence type="ECO:0000256" key="2">
    <source>
        <dbReference type="ARBA" id="ARBA00022692"/>
    </source>
</evidence>
<evidence type="ECO:0000256" key="4">
    <source>
        <dbReference type="ARBA" id="ARBA00023136"/>
    </source>
</evidence>
<protein>
    <submittedName>
        <fullName evidence="7">NitT/TauT family transport system permease protein</fullName>
    </submittedName>
</protein>
<dbReference type="InterPro" id="IPR000515">
    <property type="entry name" value="MetI-like"/>
</dbReference>
<feature type="transmembrane region" description="Helical" evidence="5">
    <location>
        <begin position="427"/>
        <end position="447"/>
    </location>
</feature>
<dbReference type="OrthoDB" id="9806809at2"/>
<feature type="transmembrane region" description="Helical" evidence="5">
    <location>
        <begin position="558"/>
        <end position="580"/>
    </location>
</feature>
<dbReference type="PANTHER" id="PTHR42744">
    <property type="entry name" value="BINDING-PROTEIN-DEPENDENT TRANSPORT SYSTEMS INNER MEMBRANE COMPONENT"/>
    <property type="match status" value="1"/>
</dbReference>
<name>A0A1G7JWP4_9BACT</name>
<dbReference type="Pfam" id="PF00528">
    <property type="entry name" value="BPD_transp_1"/>
    <property type="match status" value="2"/>
</dbReference>
<feature type="transmembrane region" description="Helical" evidence="5">
    <location>
        <begin position="79"/>
        <end position="104"/>
    </location>
</feature>
<feature type="transmembrane region" description="Helical" evidence="5">
    <location>
        <begin position="148"/>
        <end position="170"/>
    </location>
</feature>
<feature type="transmembrane region" description="Helical" evidence="5">
    <location>
        <begin position="392"/>
        <end position="415"/>
    </location>
</feature>
<keyword evidence="2 5" id="KW-0812">Transmembrane</keyword>
<dbReference type="AlphaFoldDB" id="A0A1G7JWP4"/>
<dbReference type="GO" id="GO:0055085">
    <property type="term" value="P:transmembrane transport"/>
    <property type="evidence" value="ECO:0007669"/>
    <property type="project" value="InterPro"/>
</dbReference>
<reference evidence="7 8" key="1">
    <citation type="submission" date="2016-10" db="EMBL/GenBank/DDBJ databases">
        <authorList>
            <person name="de Groot N.N."/>
        </authorList>
    </citation>
    <scope>NUCLEOTIDE SEQUENCE [LARGE SCALE GENOMIC DNA]</scope>
    <source>
        <strain evidence="7 8">GAS232</strain>
    </source>
</reference>
<keyword evidence="3 5" id="KW-1133">Transmembrane helix</keyword>
<evidence type="ECO:0000259" key="6">
    <source>
        <dbReference type="PROSITE" id="PS50928"/>
    </source>
</evidence>
<keyword evidence="4 5" id="KW-0472">Membrane</keyword>
<evidence type="ECO:0000256" key="3">
    <source>
        <dbReference type="ARBA" id="ARBA00022989"/>
    </source>
</evidence>
<evidence type="ECO:0000313" key="8">
    <source>
        <dbReference type="Proteomes" id="UP000182427"/>
    </source>
</evidence>
<evidence type="ECO:0000313" key="7">
    <source>
        <dbReference type="EMBL" id="SDF29281.1"/>
    </source>
</evidence>
<dbReference type="InterPro" id="IPR035906">
    <property type="entry name" value="MetI-like_sf"/>
</dbReference>
<comment type="subcellular location">
    <subcellularLocation>
        <location evidence="1 5">Cell membrane</location>
        <topology evidence="1 5">Multi-pass membrane protein</topology>
    </subcellularLocation>
</comment>
<dbReference type="SUPFAM" id="SSF161098">
    <property type="entry name" value="MetI-like"/>
    <property type="match status" value="2"/>
</dbReference>
<dbReference type="EMBL" id="LT629690">
    <property type="protein sequence ID" value="SDF29281.1"/>
    <property type="molecule type" value="Genomic_DNA"/>
</dbReference>